<reference evidence="1 2" key="1">
    <citation type="submission" date="2016-05" db="EMBL/GenBank/DDBJ databases">
        <authorList>
            <person name="Prochazka B."/>
            <person name="Indra A."/>
            <person name="Hasenberger P."/>
            <person name="Blaschitz M."/>
            <person name="Wagner L."/>
            <person name="Wewalka G."/>
            <person name="Sorschag S."/>
            <person name="Schmid D."/>
            <person name="Ruppitsch W."/>
        </authorList>
    </citation>
    <scope>NUCLEOTIDE SEQUENCE [LARGE SCALE GENOMIC DNA]</scope>
    <source>
        <strain evidence="1 2">974010_12</strain>
    </source>
</reference>
<keyword evidence="2" id="KW-1185">Reference proteome</keyword>
<dbReference type="EMBL" id="LYOZ01000016">
    <property type="protein sequence ID" value="OCH98182.1"/>
    <property type="molecule type" value="Genomic_DNA"/>
</dbReference>
<dbReference type="Gene3D" id="3.80.10.10">
    <property type="entry name" value="Ribonuclease Inhibitor"/>
    <property type="match status" value="4"/>
</dbReference>
<dbReference type="RefSeq" id="WP_065620648.1">
    <property type="nucleotide sequence ID" value="NZ_LYOZ01000016.1"/>
</dbReference>
<dbReference type="SMART" id="SM00368">
    <property type="entry name" value="LRR_RI"/>
    <property type="match status" value="12"/>
</dbReference>
<comment type="caution">
    <text evidence="1">The sequence shown here is derived from an EMBL/GenBank/DDBJ whole genome shotgun (WGS) entry which is preliminary data.</text>
</comment>
<protein>
    <recommendedName>
        <fullName evidence="3">Gala protein type 1, 3 or 4</fullName>
    </recommendedName>
</protein>
<dbReference type="InterPro" id="IPR027038">
    <property type="entry name" value="RanGap"/>
</dbReference>
<evidence type="ECO:0008006" key="3">
    <source>
        <dbReference type="Google" id="ProtNLM"/>
    </source>
</evidence>
<evidence type="ECO:0000313" key="1">
    <source>
        <dbReference type="EMBL" id="OCH98182.1"/>
    </source>
</evidence>
<name>A0ABX2XU63_9GAMM</name>
<sequence length="814" mass="90179">MPLEFLIPHENNPPIRSLELNGSGVDDNSLRLLSEELKTNKTVTSIDLSLNDFSSEGVRSFSDTLKTDKMLTDVNLSDNKIGPDGAKYLSQALKFNFTLLKLNISNSDSYLALGVLGIQYLCELIKTNHSLARVDFSYNDIQPPSTKVLSEALKINYGLTNIALKGNPLGPKGIQDICEALKINHGISIINLANTGMEDAGSEFVSEIIKGNKSLTDIELGCNQISFKGAKTLSEALRSNTTLLKLSLRSNPLGPVGAHHLSKAIASNNTLTELNLSTTDLGDIGVKDIAEALVLNQSLTVVSLVYNEISDAGVQYLCEALKINKSLKTLNLSYNNISDKGIKSLCEVLKVNNTLTTIHLDLNPNITQDGIKALKEALKTNYTLLEVTGIDDPVIKQYLKRNNAIATCFKNFTTHLTEGLQSEDLEKNLSLLEESIQPNMPTDHYLRECYRLLTALGHLTNVGSEIAALTNLLPPYTHPFLQTTANLALSLLLCTDLSQQLDQLGLQEKRCQLVLHGFNDVLQRPELNNFCYIALFHLVYPNQSIIQSEFDSFKKNTALLNQDLFKNIIQEALVVCQKSNSPPEEINFLKAALAQLNYPVEVATRLSQSPAFLLALRNKHPEATCFTLVEHAILAQDGQTFLIPINQVYPAITRQTTKELESLVKSTSTYRTDIKAKIHTLKQTLFDMVDKKSTTQVVQSNLSFFNNDGSQAQTDLSPHESNLSKEQLQQIKELISSLQKEISSFWPYPNKDVKQIKVNALNSLIKKAETMTISEAIDEIDSEYPQARSGQISTRTADLFNNLRNTHDKIPGSF</sequence>
<dbReference type="PANTHER" id="PTHR24113:SF15">
    <property type="entry name" value="NACHT DOMAIN-CONTAINING PROTEIN"/>
    <property type="match status" value="1"/>
</dbReference>
<accession>A0ABX2XU63</accession>
<dbReference type="Proteomes" id="UP000093336">
    <property type="component" value="Unassembled WGS sequence"/>
</dbReference>
<dbReference type="PROSITE" id="PS51450">
    <property type="entry name" value="LRR"/>
    <property type="match status" value="1"/>
</dbReference>
<evidence type="ECO:0000313" key="2">
    <source>
        <dbReference type="Proteomes" id="UP000093336"/>
    </source>
</evidence>
<organism evidence="1 2">
    <name type="scientific">Legionella jamestowniensis</name>
    <dbReference type="NCBI Taxonomy" id="455"/>
    <lineage>
        <taxon>Bacteria</taxon>
        <taxon>Pseudomonadati</taxon>
        <taxon>Pseudomonadota</taxon>
        <taxon>Gammaproteobacteria</taxon>
        <taxon>Legionellales</taxon>
        <taxon>Legionellaceae</taxon>
        <taxon>Legionella</taxon>
    </lineage>
</organism>
<gene>
    <name evidence="1" type="ORF">A8135_11470</name>
</gene>
<dbReference type="InterPro" id="IPR032675">
    <property type="entry name" value="LRR_dom_sf"/>
</dbReference>
<dbReference type="PANTHER" id="PTHR24113">
    <property type="entry name" value="RAN GTPASE-ACTIVATING PROTEIN 1"/>
    <property type="match status" value="1"/>
</dbReference>
<proteinExistence type="predicted"/>
<dbReference type="InterPro" id="IPR001611">
    <property type="entry name" value="Leu-rich_rpt"/>
</dbReference>
<dbReference type="Pfam" id="PF13516">
    <property type="entry name" value="LRR_6"/>
    <property type="match status" value="8"/>
</dbReference>
<dbReference type="SUPFAM" id="SSF52047">
    <property type="entry name" value="RNI-like"/>
    <property type="match status" value="2"/>
</dbReference>